<evidence type="ECO:0000313" key="1">
    <source>
        <dbReference type="EMBL" id="KAK9746885.1"/>
    </source>
</evidence>
<accession>A0AAW1MLG8</accession>
<keyword evidence="2" id="KW-1185">Reference proteome</keyword>
<dbReference type="Proteomes" id="UP001458880">
    <property type="component" value="Unassembled WGS sequence"/>
</dbReference>
<dbReference type="EMBL" id="JASPKY010000036">
    <property type="protein sequence ID" value="KAK9746885.1"/>
    <property type="molecule type" value="Genomic_DNA"/>
</dbReference>
<name>A0AAW1MLG8_POPJA</name>
<reference evidence="1 2" key="1">
    <citation type="journal article" date="2024" name="BMC Genomics">
        <title>De novo assembly and annotation of Popillia japonica's genome with initial clues to its potential as an invasive pest.</title>
        <authorList>
            <person name="Cucini C."/>
            <person name="Boschi S."/>
            <person name="Funari R."/>
            <person name="Cardaioli E."/>
            <person name="Iannotti N."/>
            <person name="Marturano G."/>
            <person name="Paoli F."/>
            <person name="Bruttini M."/>
            <person name="Carapelli A."/>
            <person name="Frati F."/>
            <person name="Nardi F."/>
        </authorList>
    </citation>
    <scope>NUCLEOTIDE SEQUENCE [LARGE SCALE GENOMIC DNA]</scope>
    <source>
        <strain evidence="1">DMR45628</strain>
    </source>
</reference>
<organism evidence="1 2">
    <name type="scientific">Popillia japonica</name>
    <name type="common">Japanese beetle</name>
    <dbReference type="NCBI Taxonomy" id="7064"/>
    <lineage>
        <taxon>Eukaryota</taxon>
        <taxon>Metazoa</taxon>
        <taxon>Ecdysozoa</taxon>
        <taxon>Arthropoda</taxon>
        <taxon>Hexapoda</taxon>
        <taxon>Insecta</taxon>
        <taxon>Pterygota</taxon>
        <taxon>Neoptera</taxon>
        <taxon>Endopterygota</taxon>
        <taxon>Coleoptera</taxon>
        <taxon>Polyphaga</taxon>
        <taxon>Scarabaeiformia</taxon>
        <taxon>Scarabaeidae</taxon>
        <taxon>Rutelinae</taxon>
        <taxon>Popillia</taxon>
    </lineage>
</organism>
<evidence type="ECO:0000313" key="2">
    <source>
        <dbReference type="Proteomes" id="UP001458880"/>
    </source>
</evidence>
<proteinExistence type="predicted"/>
<gene>
    <name evidence="1" type="ORF">QE152_g5728</name>
</gene>
<comment type="caution">
    <text evidence="1">The sequence shown here is derived from an EMBL/GenBank/DDBJ whole genome shotgun (WGS) entry which is preliminary data.</text>
</comment>
<dbReference type="AlphaFoldDB" id="A0AAW1MLG8"/>
<protein>
    <submittedName>
        <fullName evidence="1">Uncharacterized protein</fullName>
    </submittedName>
</protein>
<sequence length="147" mass="16296">MRLLGLATSPCSRAEPHMVSCCGVHHRRWKLSSGWLLRHVREQSHIWYLVVGCIIGDGNYLQVTEGSCSSISRGTKTNNLQKSIPRTSNTYLTFLICPSVSPNKQESAHYKPPCNKTLQSTSRRDEGHVQTKLSVSGQGVFDAANVL</sequence>